<dbReference type="Proteomes" id="UP000006757">
    <property type="component" value="Unassembled WGS sequence"/>
</dbReference>
<evidence type="ECO:0000313" key="1">
    <source>
        <dbReference type="EMBL" id="EKC99182.1"/>
    </source>
</evidence>
<comment type="caution">
    <text evidence="1">The sequence shown here is derived from an EMBL/GenBank/DDBJ whole genome shotgun (WGS) entry which is preliminary data.</text>
</comment>
<dbReference type="eggNOG" id="KOG3085">
    <property type="taxonomic scope" value="Eukaryota"/>
</dbReference>
<gene>
    <name evidence="1" type="ORF">A1Q2_06586</name>
</gene>
<proteinExistence type="predicted"/>
<sequence length="240" mass="26255">MSGKSKLTPDTLCTPRLPVPEQYAAEAQALGLNVTPAAVKAAFKPDEHQVPSVWQAQRPAAISRELVGGDHYAVYATRGHLKEKGGQLIPNLLERFESEKGYRLFPDTLDTLNGLRDLDIKITCVSNSDPRILRTLSALHILPLLTCPPVLSWDIEAAKPDRRIYEAACKIAGEEMGDGVIMVGDELEAGAIDAGLEARLLRRDGEYSDGAIRHDGEDLKGVHTVKSLTEVLEEARRRNA</sequence>
<dbReference type="PANTHER" id="PTHR46191:SF2">
    <property type="entry name" value="HALOACID DEHALOGENASE-LIKE HYDROLASE DOMAIN-CONTAINING PROTEIN 3"/>
    <property type="match status" value="1"/>
</dbReference>
<keyword evidence="2" id="KW-1185">Reference proteome</keyword>
<dbReference type="InterPro" id="IPR051828">
    <property type="entry name" value="HAD-like_hydrolase_domain"/>
</dbReference>
<dbReference type="STRING" id="1220162.K1VR40"/>
<dbReference type="OMA" id="FKPDEHQ"/>
<organism evidence="1 2">
    <name type="scientific">Trichosporon asahii var. asahii (strain CBS 8904)</name>
    <name type="common">Yeast</name>
    <dbReference type="NCBI Taxonomy" id="1220162"/>
    <lineage>
        <taxon>Eukaryota</taxon>
        <taxon>Fungi</taxon>
        <taxon>Dikarya</taxon>
        <taxon>Basidiomycota</taxon>
        <taxon>Agaricomycotina</taxon>
        <taxon>Tremellomycetes</taxon>
        <taxon>Trichosporonales</taxon>
        <taxon>Trichosporonaceae</taxon>
        <taxon>Trichosporon</taxon>
    </lineage>
</organism>
<dbReference type="InterPro" id="IPR036412">
    <property type="entry name" value="HAD-like_sf"/>
</dbReference>
<dbReference type="GO" id="GO:0005634">
    <property type="term" value="C:nucleus"/>
    <property type="evidence" value="ECO:0007669"/>
    <property type="project" value="TreeGrafter"/>
</dbReference>
<dbReference type="SUPFAM" id="SSF56784">
    <property type="entry name" value="HAD-like"/>
    <property type="match status" value="1"/>
</dbReference>
<dbReference type="InParanoid" id="K1VR40"/>
<dbReference type="PANTHER" id="PTHR46191">
    <property type="match status" value="1"/>
</dbReference>
<accession>K1VR40</accession>
<dbReference type="HOGENOM" id="CLU_045011_8_0_1"/>
<dbReference type="EMBL" id="AMBO01000375">
    <property type="protein sequence ID" value="EKC99182.1"/>
    <property type="molecule type" value="Genomic_DNA"/>
</dbReference>
<reference evidence="1 2" key="1">
    <citation type="journal article" date="2012" name="Eukaryot. Cell">
        <title>Genome sequence of the Trichosporon asahii environmental strain CBS 8904.</title>
        <authorList>
            <person name="Yang R.Y."/>
            <person name="Li H.T."/>
            <person name="Zhu H."/>
            <person name="Zhou G.P."/>
            <person name="Wang M."/>
            <person name="Wang L."/>
        </authorList>
    </citation>
    <scope>NUCLEOTIDE SEQUENCE [LARGE SCALE GENOMIC DNA]</scope>
    <source>
        <strain evidence="1 2">CBS 8904</strain>
    </source>
</reference>
<dbReference type="Gene3D" id="3.40.50.1000">
    <property type="entry name" value="HAD superfamily/HAD-like"/>
    <property type="match status" value="1"/>
</dbReference>
<dbReference type="Pfam" id="PF00702">
    <property type="entry name" value="Hydrolase"/>
    <property type="match status" value="1"/>
</dbReference>
<protein>
    <submittedName>
        <fullName evidence="1">Uncharacterized protein</fullName>
    </submittedName>
</protein>
<dbReference type="AlphaFoldDB" id="K1VR40"/>
<dbReference type="Gene3D" id="1.10.150.720">
    <property type="entry name" value="Haloacid dehalogenase-like hydrolase"/>
    <property type="match status" value="1"/>
</dbReference>
<dbReference type="InterPro" id="IPR044924">
    <property type="entry name" value="HAD-SF_hydro_IA_REG-2-like_cap"/>
</dbReference>
<dbReference type="InterPro" id="IPR023214">
    <property type="entry name" value="HAD_sf"/>
</dbReference>
<dbReference type="OrthoDB" id="444127at2759"/>
<evidence type="ECO:0000313" key="2">
    <source>
        <dbReference type="Proteomes" id="UP000006757"/>
    </source>
</evidence>
<name>K1VR40_TRIAC</name>